<protein>
    <submittedName>
        <fullName evidence="2">DUF4293 domain-containing protein</fullName>
    </submittedName>
</protein>
<evidence type="ECO:0000256" key="1">
    <source>
        <dbReference type="SAM" id="Phobius"/>
    </source>
</evidence>
<name>A0ABV5J774_9BACT</name>
<keyword evidence="1" id="KW-0472">Membrane</keyword>
<sequence length="159" mass="18075">MIQRVQTIFLFLVAVAMILATYFPIWSQITEDQSQTITLTAWSLTQVDMESGETITQNNTFYLGSLSIVAALIALFSLSQFKNRTKQMFLNMINSIVMVINLGLVVYLTYTFNAELNLTASGSFLIGFYCIVLAMVFNIIANRFIRKDEMLVKSVDRIR</sequence>
<dbReference type="Pfam" id="PF14126">
    <property type="entry name" value="DUF4293"/>
    <property type="match status" value="1"/>
</dbReference>
<reference evidence="2 3" key="1">
    <citation type="submission" date="2024-09" db="EMBL/GenBank/DDBJ databases">
        <authorList>
            <person name="Sun Q."/>
            <person name="Mori K."/>
        </authorList>
    </citation>
    <scope>NUCLEOTIDE SEQUENCE [LARGE SCALE GENOMIC DNA]</scope>
    <source>
        <strain evidence="2 3">CECT 7682</strain>
    </source>
</reference>
<feature type="transmembrane region" description="Helical" evidence="1">
    <location>
        <begin position="60"/>
        <end position="78"/>
    </location>
</feature>
<proteinExistence type="predicted"/>
<evidence type="ECO:0000313" key="3">
    <source>
        <dbReference type="Proteomes" id="UP001589654"/>
    </source>
</evidence>
<keyword evidence="3" id="KW-1185">Reference proteome</keyword>
<keyword evidence="1" id="KW-0812">Transmembrane</keyword>
<feature type="transmembrane region" description="Helical" evidence="1">
    <location>
        <begin position="90"/>
        <end position="110"/>
    </location>
</feature>
<feature type="transmembrane region" description="Helical" evidence="1">
    <location>
        <begin position="122"/>
        <end position="141"/>
    </location>
</feature>
<organism evidence="2 3">
    <name type="scientific">Echinicola jeungdonensis</name>
    <dbReference type="NCBI Taxonomy" id="709343"/>
    <lineage>
        <taxon>Bacteria</taxon>
        <taxon>Pseudomonadati</taxon>
        <taxon>Bacteroidota</taxon>
        <taxon>Cytophagia</taxon>
        <taxon>Cytophagales</taxon>
        <taxon>Cyclobacteriaceae</taxon>
        <taxon>Echinicola</taxon>
    </lineage>
</organism>
<comment type="caution">
    <text evidence="2">The sequence shown here is derived from an EMBL/GenBank/DDBJ whole genome shotgun (WGS) entry which is preliminary data.</text>
</comment>
<feature type="transmembrane region" description="Helical" evidence="1">
    <location>
        <begin position="7"/>
        <end position="25"/>
    </location>
</feature>
<gene>
    <name evidence="2" type="ORF">ACFFUR_09285</name>
</gene>
<dbReference type="InterPro" id="IPR025635">
    <property type="entry name" value="DUF4293"/>
</dbReference>
<accession>A0ABV5J774</accession>
<dbReference type="Proteomes" id="UP001589654">
    <property type="component" value="Unassembled WGS sequence"/>
</dbReference>
<dbReference type="EMBL" id="JBHMEW010000056">
    <property type="protein sequence ID" value="MFB9212000.1"/>
    <property type="molecule type" value="Genomic_DNA"/>
</dbReference>
<dbReference type="RefSeq" id="WP_290247078.1">
    <property type="nucleotide sequence ID" value="NZ_JAUFQT010000001.1"/>
</dbReference>
<keyword evidence="1" id="KW-1133">Transmembrane helix</keyword>
<evidence type="ECO:0000313" key="2">
    <source>
        <dbReference type="EMBL" id="MFB9212000.1"/>
    </source>
</evidence>